<keyword evidence="2" id="KW-1185">Reference proteome</keyword>
<dbReference type="AlphaFoldDB" id="A0A3M0KNQ7"/>
<accession>A0A3M0KNQ7</accession>
<name>A0A3M0KNQ7_HIRRU</name>
<gene>
    <name evidence="1" type="ORF">DUI87_07038</name>
</gene>
<reference evidence="1 2" key="1">
    <citation type="submission" date="2018-07" db="EMBL/GenBank/DDBJ databases">
        <title>A high quality draft genome assembly of the barn swallow (H. rustica rustica).</title>
        <authorList>
            <person name="Formenti G."/>
            <person name="Chiara M."/>
            <person name="Poveda L."/>
            <person name="Francoijs K.-J."/>
            <person name="Bonisoli-Alquati A."/>
            <person name="Canova L."/>
            <person name="Gianfranceschi L."/>
            <person name="Horner D.S."/>
            <person name="Saino N."/>
        </authorList>
    </citation>
    <scope>NUCLEOTIDE SEQUENCE [LARGE SCALE GENOMIC DNA]</scope>
    <source>
        <strain evidence="1">Chelidonia</strain>
        <tissue evidence="1">Blood</tissue>
    </source>
</reference>
<comment type="caution">
    <text evidence="1">The sequence shown here is derived from an EMBL/GenBank/DDBJ whole genome shotgun (WGS) entry which is preliminary data.</text>
</comment>
<dbReference type="Proteomes" id="UP000269221">
    <property type="component" value="Unassembled WGS sequence"/>
</dbReference>
<proteinExistence type="predicted"/>
<organism evidence="1 2">
    <name type="scientific">Hirundo rustica rustica</name>
    <dbReference type="NCBI Taxonomy" id="333673"/>
    <lineage>
        <taxon>Eukaryota</taxon>
        <taxon>Metazoa</taxon>
        <taxon>Chordata</taxon>
        <taxon>Craniata</taxon>
        <taxon>Vertebrata</taxon>
        <taxon>Euteleostomi</taxon>
        <taxon>Archelosauria</taxon>
        <taxon>Archosauria</taxon>
        <taxon>Dinosauria</taxon>
        <taxon>Saurischia</taxon>
        <taxon>Theropoda</taxon>
        <taxon>Coelurosauria</taxon>
        <taxon>Aves</taxon>
        <taxon>Neognathae</taxon>
        <taxon>Neoaves</taxon>
        <taxon>Telluraves</taxon>
        <taxon>Australaves</taxon>
        <taxon>Passeriformes</taxon>
        <taxon>Sylvioidea</taxon>
        <taxon>Hirundinidae</taxon>
        <taxon>Hirundo</taxon>
    </lineage>
</organism>
<dbReference type="EMBL" id="QRBI01000104">
    <property type="protein sequence ID" value="RMC14862.1"/>
    <property type="molecule type" value="Genomic_DNA"/>
</dbReference>
<sequence length="99" mass="11547">MGQGRIDAAPWIQAPASPPLVPYRGNWKREHGNRKSKSHTFQEGEWFGLMMTSWGHSQKWGSREELWEEQEEESLGKEEKREVAYGEGEESWIGRGWTK</sequence>
<evidence type="ECO:0000313" key="1">
    <source>
        <dbReference type="EMBL" id="RMC14862.1"/>
    </source>
</evidence>
<protein>
    <submittedName>
        <fullName evidence="1">Uncharacterized protein</fullName>
    </submittedName>
</protein>
<evidence type="ECO:0000313" key="2">
    <source>
        <dbReference type="Proteomes" id="UP000269221"/>
    </source>
</evidence>